<dbReference type="AlphaFoldDB" id="A0AAV9J1E8"/>
<dbReference type="CDD" id="cd13230">
    <property type="entry name" value="PH1_SSRP1-like"/>
    <property type="match status" value="1"/>
</dbReference>
<evidence type="ECO:0000256" key="5">
    <source>
        <dbReference type="ARBA" id="ARBA00023015"/>
    </source>
</evidence>
<dbReference type="Pfam" id="PF03531">
    <property type="entry name" value="SSrecog"/>
    <property type="match status" value="1"/>
</dbReference>
<name>A0AAV9J1E8_CYACA</name>
<keyword evidence="6 9" id="KW-0804">Transcription</keyword>
<organism evidence="12 13">
    <name type="scientific">Cyanidium caldarium</name>
    <name type="common">Red alga</name>
    <dbReference type="NCBI Taxonomy" id="2771"/>
    <lineage>
        <taxon>Eukaryota</taxon>
        <taxon>Rhodophyta</taxon>
        <taxon>Bangiophyceae</taxon>
        <taxon>Cyanidiales</taxon>
        <taxon>Cyanidiaceae</taxon>
        <taxon>Cyanidium</taxon>
    </lineage>
</organism>
<dbReference type="InterPro" id="IPR038167">
    <property type="entry name" value="SSRP1_sf"/>
</dbReference>
<dbReference type="PRINTS" id="PR00887">
    <property type="entry name" value="SSRCOGNITION"/>
</dbReference>
<keyword evidence="8 9" id="KW-0539">Nucleus</keyword>
<dbReference type="GO" id="GO:0006281">
    <property type="term" value="P:DNA repair"/>
    <property type="evidence" value="ECO:0007669"/>
    <property type="project" value="UniProtKB-KW"/>
</dbReference>
<evidence type="ECO:0000313" key="13">
    <source>
        <dbReference type="Proteomes" id="UP001301350"/>
    </source>
</evidence>
<sequence>MTSVAASAMTQSDPSAQRAPTDTVSAAHIIGNVTLDDPSAGYGALRLQPTGLSWAAREGTYSVEVARVDLEALWWLRGARGYQLRCRRRDGTEARFEALRTADRDAIDRYARKVLGLSSGVQNAEQASRGWNFGQVRVHAEDDTVQLETGGERALAVPLSDVAQALRTGRNEVSLEFHLDDTAGRADENLVEMRFQLPSEEDAEALQKAVAARADTTSFAGESIAFFEELPLIVPRGRYDFELFPHYLSLHGKSFDYKILYKTVRRMFLLPKPDELHIAFVISLDPPIRQGNTTYPHLVLQLKRDEEEVEVELNMSEEELRRRFGDKLEQRMRGELWQVVTKVLRAFVDKPLHAPKGFVTSQGVHALRTALGASDGYLYPLENCFFFVNKPPTYVRYDDVDFVEFKRLELDRRFDMNVVLLNGVTLSFTNLEKNEFQRLHEFLDSKKVRMVGAPRGMLRNAAVGGAGGERGPMRAAAQRAEMAIAEEEAAVGDLDGDEDEDESDEEEDEDFAAAAADADAAAEESSSEEEEVGEERPSKKRRSDVEEDGESDDSDLEAELVDEDEEE</sequence>
<dbReference type="Gene3D" id="2.30.29.30">
    <property type="entry name" value="Pleckstrin-homology domain (PH domain)/Phosphotyrosine-binding domain (PTB)"/>
    <property type="match status" value="2"/>
</dbReference>
<feature type="compositionally biased region" description="Acidic residues" evidence="10">
    <location>
        <begin position="545"/>
        <end position="567"/>
    </location>
</feature>
<dbReference type="FunFam" id="2.30.29.150:FF:000001">
    <property type="entry name" value="Fact complex subunit ssrp1"/>
    <property type="match status" value="1"/>
</dbReference>
<dbReference type="InterPro" id="IPR024954">
    <property type="entry name" value="SSRP1_DD"/>
</dbReference>
<dbReference type="InterPro" id="IPR000969">
    <property type="entry name" value="SSRP1/POB3"/>
</dbReference>
<keyword evidence="2 9" id="KW-0158">Chromosome</keyword>
<dbReference type="Pfam" id="PF08512">
    <property type="entry name" value="Rttp106-like_middle"/>
    <property type="match status" value="1"/>
</dbReference>
<comment type="function">
    <text evidence="9">Component of the FACT complex, a general chromatin factor that acts to reorganize nucleosomes. The FACT complex is involved in multiple processes that require DNA as a template such as mRNA elongation, DNA replication and DNA repair. During transcription elongation the FACT complex acts as a histone chaperone that both destabilizes and restores nucleosomal structure. It facilitates the passage of RNA polymerase II and transcription by promoting the dissociation of one histone H2A-H2B dimer from the nucleosome, then subsequently promotes the reestablishment of the nucleosome following the passage of RNA polymerase II.</text>
</comment>
<evidence type="ECO:0000256" key="9">
    <source>
        <dbReference type="RuleBase" id="RU364013"/>
    </source>
</evidence>
<comment type="similarity">
    <text evidence="1 9">Belongs to the SSRP1 family.</text>
</comment>
<comment type="caution">
    <text evidence="12">The sequence shown here is derived from an EMBL/GenBank/DDBJ whole genome shotgun (WGS) entry which is preliminary data.</text>
</comment>
<evidence type="ECO:0000256" key="6">
    <source>
        <dbReference type="ARBA" id="ARBA00023163"/>
    </source>
</evidence>
<dbReference type="Proteomes" id="UP001301350">
    <property type="component" value="Unassembled WGS sequence"/>
</dbReference>
<feature type="domain" description="Histone chaperone RTT106/FACT complex subunit SPT16-like middle" evidence="11">
    <location>
        <begin position="364"/>
        <end position="453"/>
    </location>
</feature>
<feature type="region of interest" description="Disordered" evidence="10">
    <location>
        <begin position="1"/>
        <end position="22"/>
    </location>
</feature>
<feature type="region of interest" description="Disordered" evidence="10">
    <location>
        <begin position="488"/>
        <end position="567"/>
    </location>
</feature>
<dbReference type="GO" id="GO:0003677">
    <property type="term" value="F:DNA binding"/>
    <property type="evidence" value="ECO:0007669"/>
    <property type="project" value="InterPro"/>
</dbReference>
<dbReference type="SMART" id="SM01287">
    <property type="entry name" value="Rtt106"/>
    <property type="match status" value="1"/>
</dbReference>
<keyword evidence="3 9" id="KW-0235">DNA replication</keyword>
<dbReference type="InterPro" id="IPR013719">
    <property type="entry name" value="RTT106/SPT16-like_middle_dom"/>
</dbReference>
<evidence type="ECO:0000256" key="2">
    <source>
        <dbReference type="ARBA" id="ARBA00022454"/>
    </source>
</evidence>
<evidence type="ECO:0000256" key="8">
    <source>
        <dbReference type="ARBA" id="ARBA00023242"/>
    </source>
</evidence>
<dbReference type="GO" id="GO:0035101">
    <property type="term" value="C:FACT complex"/>
    <property type="evidence" value="ECO:0007669"/>
    <property type="project" value="TreeGrafter"/>
</dbReference>
<dbReference type="SUPFAM" id="SSF50729">
    <property type="entry name" value="PH domain-like"/>
    <property type="match status" value="1"/>
</dbReference>
<dbReference type="PANTHER" id="PTHR45849:SF1">
    <property type="entry name" value="FACT COMPLEX SUBUNIT SSRP1"/>
    <property type="match status" value="1"/>
</dbReference>
<keyword evidence="7 9" id="KW-0234">DNA repair</keyword>
<dbReference type="InterPro" id="IPR050454">
    <property type="entry name" value="RTT106/SSRP1_HistChap/FACT"/>
</dbReference>
<protein>
    <recommendedName>
        <fullName evidence="9">FACT complex subunit SSRP1</fullName>
    </recommendedName>
</protein>
<reference evidence="12 13" key="1">
    <citation type="submission" date="2022-07" db="EMBL/GenBank/DDBJ databases">
        <title>Genome-wide signatures of adaptation to extreme environments.</title>
        <authorList>
            <person name="Cho C.H."/>
            <person name="Yoon H.S."/>
        </authorList>
    </citation>
    <scope>NUCLEOTIDE SEQUENCE [LARGE SCALE GENOMIC DNA]</scope>
    <source>
        <strain evidence="12 13">DBV 063 E5</strain>
    </source>
</reference>
<evidence type="ECO:0000259" key="11">
    <source>
        <dbReference type="SMART" id="SM01287"/>
    </source>
</evidence>
<dbReference type="GO" id="GO:0031491">
    <property type="term" value="F:nucleosome binding"/>
    <property type="evidence" value="ECO:0007669"/>
    <property type="project" value="TreeGrafter"/>
</dbReference>
<dbReference type="CDD" id="cd13231">
    <property type="entry name" value="PH2_SSRP1-like"/>
    <property type="match status" value="1"/>
</dbReference>
<feature type="compositionally biased region" description="Acidic residues" evidence="10">
    <location>
        <begin position="488"/>
        <end position="511"/>
    </location>
</feature>
<evidence type="ECO:0000256" key="3">
    <source>
        <dbReference type="ARBA" id="ARBA00022705"/>
    </source>
</evidence>
<comment type="subcellular location">
    <subcellularLocation>
        <location evidence="9">Nucleus</location>
    </subcellularLocation>
    <subcellularLocation>
        <location evidence="9">Chromosome</location>
    </subcellularLocation>
</comment>
<evidence type="ECO:0000256" key="7">
    <source>
        <dbReference type="ARBA" id="ARBA00023204"/>
    </source>
</evidence>
<dbReference type="GO" id="GO:0042393">
    <property type="term" value="F:histone binding"/>
    <property type="evidence" value="ECO:0007669"/>
    <property type="project" value="TreeGrafter"/>
</dbReference>
<dbReference type="EMBL" id="JANCYW010000017">
    <property type="protein sequence ID" value="KAK4538423.1"/>
    <property type="molecule type" value="Genomic_DNA"/>
</dbReference>
<dbReference type="Gene3D" id="2.30.29.150">
    <property type="match status" value="1"/>
</dbReference>
<dbReference type="Pfam" id="PF21103">
    <property type="entry name" value="PH1_SSRP1-like"/>
    <property type="match status" value="1"/>
</dbReference>
<dbReference type="InterPro" id="IPR048993">
    <property type="entry name" value="SSRP1-like_PH1"/>
</dbReference>
<evidence type="ECO:0000313" key="12">
    <source>
        <dbReference type="EMBL" id="KAK4538423.1"/>
    </source>
</evidence>
<dbReference type="Pfam" id="PF17292">
    <property type="entry name" value="POB3_N"/>
    <property type="match status" value="1"/>
</dbReference>
<dbReference type="GO" id="GO:0006260">
    <property type="term" value="P:DNA replication"/>
    <property type="evidence" value="ECO:0007669"/>
    <property type="project" value="UniProtKB-KW"/>
</dbReference>
<dbReference type="Gene3D" id="2.30.29.220">
    <property type="entry name" value="Structure-specific recognition protein (SSRP1)"/>
    <property type="match status" value="1"/>
</dbReference>
<keyword evidence="4 9" id="KW-0227">DNA damage</keyword>
<evidence type="ECO:0000256" key="1">
    <source>
        <dbReference type="ARBA" id="ARBA00010060"/>
    </source>
</evidence>
<keyword evidence="5 9" id="KW-0805">Transcription regulation</keyword>
<accession>A0AAV9J1E8</accession>
<gene>
    <name evidence="12" type="ORF">CDCA_CDCA17G4448</name>
</gene>
<dbReference type="InterPro" id="IPR011993">
    <property type="entry name" value="PH-like_dom_sf"/>
</dbReference>
<proteinExistence type="inferred from homology"/>
<keyword evidence="13" id="KW-1185">Reference proteome</keyword>
<dbReference type="InterPro" id="IPR035417">
    <property type="entry name" value="SSRP1/POB3_N"/>
</dbReference>
<feature type="compositionally biased region" description="Acidic residues" evidence="10">
    <location>
        <begin position="520"/>
        <end position="533"/>
    </location>
</feature>
<dbReference type="PANTHER" id="PTHR45849">
    <property type="entry name" value="FACT COMPLEX SUBUNIT SSRP1"/>
    <property type="match status" value="1"/>
</dbReference>
<evidence type="ECO:0000256" key="10">
    <source>
        <dbReference type="SAM" id="MobiDB-lite"/>
    </source>
</evidence>
<evidence type="ECO:0000256" key="4">
    <source>
        <dbReference type="ARBA" id="ARBA00022763"/>
    </source>
</evidence>